<feature type="domain" description="Lipoyl-binding" evidence="13">
    <location>
        <begin position="2"/>
        <end position="76"/>
    </location>
</feature>
<reference evidence="15" key="1">
    <citation type="journal article" date="2019" name="Int. J. Syst. Evol. Microbiol.">
        <title>The Global Catalogue of Microorganisms (GCM) 10K type strain sequencing project: providing services to taxonomists for standard genome sequencing and annotation.</title>
        <authorList>
            <consortium name="The Broad Institute Genomics Platform"/>
            <consortium name="The Broad Institute Genome Sequencing Center for Infectious Disease"/>
            <person name="Wu L."/>
            <person name="Ma J."/>
        </authorList>
    </citation>
    <scope>NUCLEOTIDE SEQUENCE [LARGE SCALE GENOMIC DNA]</scope>
    <source>
        <strain evidence="15">JCM 18424</strain>
    </source>
</reference>
<dbReference type="SUPFAM" id="SSF51230">
    <property type="entry name" value="Single hybrid motif"/>
    <property type="match status" value="2"/>
</dbReference>
<feature type="domain" description="Lipoyl-binding" evidence="13">
    <location>
        <begin position="107"/>
        <end position="181"/>
    </location>
</feature>
<evidence type="ECO:0000256" key="6">
    <source>
        <dbReference type="ARBA" id="ARBA00022827"/>
    </source>
</evidence>
<keyword evidence="7 12" id="KW-0560">Oxidoreductase</keyword>
<keyword evidence="4 12" id="KW-0285">Flavoprotein</keyword>
<comment type="miscellaneous">
    <text evidence="12">The active site is a redox-active disulfide bond.</text>
</comment>
<sequence length="687" mass="72444">MAIELKIPNIGNFDAVDVIEVLVNVGDVVSIDQTILTLESDKASMDVPSDIAGKITEILVKVGDQVKEGDVIAMIEASAAISEDKVEASAPAPKTEPTPVAASASQIIDIKIPNIGNFDSVDVIDVAFAVGDTITKDQNLLTLESDKASMDVPAEVDGVITEVLVKVGDQVKEGSTIARATVGGSVAAPKAEAKSTEAPKASEPEIQVAAATPAPSNVDCDVVVIGAGPGGYSAAFRAADLGLKVALIEKYSTLGGVCLNVGCIPSKALLHVVKAKEEAEVHLKNAGIYFDAPRIELDEIRNYKSSVVSKLTGGLAGMAKMRKVEVIQGIASFKDDHHLDIQQADGTTRVLSFDKAIIAAGSHAIKLPFMPEDPRIIDSTGALELREIPKRMLVIGGGIIGLEMATVYSNLGSNVEIVEFTEGFIPGADRDLTKVFEKYNKDRFSKLMFKTKVVGAEALPEGIKVSFEGENAPSEAQVYDYVLVAIGRAPNGLKLNAQNAGVNVTDRGFINVDKQMRTNVGNIFAIGDIVGQPMLAHKAVHEAHVAAEVCAGHKRFFDIKQIPSVAYTDPEISWAGLTETEAKAKGIPYEKSVFPWSASGKALASSREEGLTKLIFDPETKTILGGAVVGINAGDLIGEIAFAVEMCADVLDIAHTIHPHPTLIESVGMAAEVAEGSCTDLPPAKKK</sequence>
<keyword evidence="5" id="KW-0450">Lipoyl</keyword>
<organism evidence="14 15">
    <name type="scientific">Wohlfahrtiimonas larvae</name>
    <dbReference type="NCBI Taxonomy" id="1157986"/>
    <lineage>
        <taxon>Bacteria</taxon>
        <taxon>Pseudomonadati</taxon>
        <taxon>Pseudomonadota</taxon>
        <taxon>Gammaproteobacteria</taxon>
        <taxon>Cardiobacteriales</taxon>
        <taxon>Ignatzschineriaceae</taxon>
        <taxon>Wohlfahrtiimonas</taxon>
    </lineage>
</organism>
<dbReference type="InterPro" id="IPR050151">
    <property type="entry name" value="Class-I_Pyr_Nuc-Dis_Oxidored"/>
</dbReference>
<evidence type="ECO:0000256" key="5">
    <source>
        <dbReference type="ARBA" id="ARBA00022823"/>
    </source>
</evidence>
<dbReference type="PANTHER" id="PTHR22912">
    <property type="entry name" value="DISULFIDE OXIDOREDUCTASE"/>
    <property type="match status" value="1"/>
</dbReference>
<gene>
    <name evidence="14" type="primary">lpdA_1</name>
    <name evidence="14" type="ORF">GCM10023338_13320</name>
</gene>
<comment type="caution">
    <text evidence="14">The sequence shown here is derived from an EMBL/GenBank/DDBJ whole genome shotgun (WGS) entry which is preliminary data.</text>
</comment>
<evidence type="ECO:0000256" key="2">
    <source>
        <dbReference type="ARBA" id="ARBA00007532"/>
    </source>
</evidence>
<dbReference type="SUPFAM" id="SSF55424">
    <property type="entry name" value="FAD/NAD-linked reductases, dimerisation (C-terminal) domain"/>
    <property type="match status" value="1"/>
</dbReference>
<dbReference type="InterPro" id="IPR004099">
    <property type="entry name" value="Pyr_nucl-diS_OxRdtase_dimer"/>
</dbReference>
<evidence type="ECO:0000313" key="14">
    <source>
        <dbReference type="EMBL" id="GAA5099604.1"/>
    </source>
</evidence>
<dbReference type="Gene3D" id="3.50.50.60">
    <property type="entry name" value="FAD/NAD(P)-binding domain"/>
    <property type="match status" value="2"/>
</dbReference>
<comment type="catalytic activity">
    <reaction evidence="11 12">
        <text>N(6)-[(R)-dihydrolipoyl]-L-lysyl-[protein] + NAD(+) = N(6)-[(R)-lipoyl]-L-lysyl-[protein] + NADH + H(+)</text>
        <dbReference type="Rhea" id="RHEA:15045"/>
        <dbReference type="Rhea" id="RHEA-COMP:10474"/>
        <dbReference type="Rhea" id="RHEA-COMP:10475"/>
        <dbReference type="ChEBI" id="CHEBI:15378"/>
        <dbReference type="ChEBI" id="CHEBI:57540"/>
        <dbReference type="ChEBI" id="CHEBI:57945"/>
        <dbReference type="ChEBI" id="CHEBI:83099"/>
        <dbReference type="ChEBI" id="CHEBI:83100"/>
        <dbReference type="EC" id="1.8.1.4"/>
    </reaction>
</comment>
<dbReference type="EC" id="1.8.1.4" evidence="3 12"/>
<evidence type="ECO:0000256" key="8">
    <source>
        <dbReference type="ARBA" id="ARBA00023027"/>
    </source>
</evidence>
<dbReference type="Pfam" id="PF07992">
    <property type="entry name" value="Pyr_redox_2"/>
    <property type="match status" value="1"/>
</dbReference>
<evidence type="ECO:0000313" key="15">
    <source>
        <dbReference type="Proteomes" id="UP001500631"/>
    </source>
</evidence>
<proteinExistence type="inferred from homology"/>
<evidence type="ECO:0000256" key="10">
    <source>
        <dbReference type="ARBA" id="ARBA00023284"/>
    </source>
</evidence>
<dbReference type="InterPro" id="IPR012999">
    <property type="entry name" value="Pyr_OxRdtase_I_AS"/>
</dbReference>
<dbReference type="InterPro" id="IPR023753">
    <property type="entry name" value="FAD/NAD-binding_dom"/>
</dbReference>
<evidence type="ECO:0000256" key="12">
    <source>
        <dbReference type="RuleBase" id="RU003692"/>
    </source>
</evidence>
<dbReference type="Proteomes" id="UP001500631">
    <property type="component" value="Unassembled WGS sequence"/>
</dbReference>
<comment type="similarity">
    <text evidence="2 12">Belongs to the class-I pyridine nucleotide-disulfide oxidoreductase family.</text>
</comment>
<dbReference type="PROSITE" id="PS00189">
    <property type="entry name" value="LIPOYL"/>
    <property type="match status" value="2"/>
</dbReference>
<dbReference type="PROSITE" id="PS00076">
    <property type="entry name" value="PYRIDINE_REDOX_1"/>
    <property type="match status" value="1"/>
</dbReference>
<keyword evidence="15" id="KW-1185">Reference proteome</keyword>
<keyword evidence="8 12" id="KW-0520">NAD</keyword>
<dbReference type="PRINTS" id="PR00411">
    <property type="entry name" value="PNDRDTASEI"/>
</dbReference>
<dbReference type="PROSITE" id="PS50968">
    <property type="entry name" value="BIOTINYL_LIPOYL"/>
    <property type="match status" value="2"/>
</dbReference>
<dbReference type="InterPro" id="IPR006258">
    <property type="entry name" value="Lipoamide_DH"/>
</dbReference>
<dbReference type="InterPro" id="IPR011053">
    <property type="entry name" value="Single_hybrid_motif"/>
</dbReference>
<dbReference type="PRINTS" id="PR00368">
    <property type="entry name" value="FADPNR"/>
</dbReference>
<evidence type="ECO:0000256" key="4">
    <source>
        <dbReference type="ARBA" id="ARBA00022630"/>
    </source>
</evidence>
<protein>
    <recommendedName>
        <fullName evidence="3 12">Dihydrolipoyl dehydrogenase</fullName>
        <ecNumber evidence="3 12">1.8.1.4</ecNumber>
    </recommendedName>
</protein>
<evidence type="ECO:0000256" key="11">
    <source>
        <dbReference type="ARBA" id="ARBA00049187"/>
    </source>
</evidence>
<keyword evidence="9" id="KW-1015">Disulfide bond</keyword>
<dbReference type="InterPro" id="IPR000089">
    <property type="entry name" value="Biotin_lipoyl"/>
</dbReference>
<dbReference type="Gene3D" id="3.30.390.30">
    <property type="match status" value="1"/>
</dbReference>
<comment type="cofactor">
    <cofactor evidence="12">
        <name>FAD</name>
        <dbReference type="ChEBI" id="CHEBI:57692"/>
    </cofactor>
    <text evidence="12">Binds 1 FAD per subunit.</text>
</comment>
<dbReference type="InterPro" id="IPR036188">
    <property type="entry name" value="FAD/NAD-bd_sf"/>
</dbReference>
<dbReference type="PANTHER" id="PTHR22912:SF160">
    <property type="entry name" value="DIHYDROLIPOYL DEHYDROGENASE"/>
    <property type="match status" value="1"/>
</dbReference>
<evidence type="ECO:0000256" key="9">
    <source>
        <dbReference type="ARBA" id="ARBA00023157"/>
    </source>
</evidence>
<dbReference type="Pfam" id="PF02852">
    <property type="entry name" value="Pyr_redox_dim"/>
    <property type="match status" value="1"/>
</dbReference>
<keyword evidence="6 12" id="KW-0274">FAD</keyword>
<evidence type="ECO:0000256" key="3">
    <source>
        <dbReference type="ARBA" id="ARBA00012608"/>
    </source>
</evidence>
<evidence type="ECO:0000256" key="1">
    <source>
        <dbReference type="ARBA" id="ARBA00001938"/>
    </source>
</evidence>
<dbReference type="RefSeq" id="WP_077925417.1">
    <property type="nucleotide sequence ID" value="NZ_BAABKE010000004.1"/>
</dbReference>
<keyword evidence="10 12" id="KW-0676">Redox-active center</keyword>
<dbReference type="CDD" id="cd06849">
    <property type="entry name" value="lipoyl_domain"/>
    <property type="match status" value="2"/>
</dbReference>
<dbReference type="InterPro" id="IPR003016">
    <property type="entry name" value="2-oxoA_DH_lipoyl-BS"/>
</dbReference>
<comment type="cofactor">
    <cofactor evidence="1">
        <name>(R)-lipoate</name>
        <dbReference type="ChEBI" id="CHEBI:83088"/>
    </cofactor>
</comment>
<dbReference type="EMBL" id="BAABKE010000004">
    <property type="protein sequence ID" value="GAA5099604.1"/>
    <property type="molecule type" value="Genomic_DNA"/>
</dbReference>
<dbReference type="NCBIfam" id="TIGR01350">
    <property type="entry name" value="lipoamide_DH"/>
    <property type="match status" value="1"/>
</dbReference>
<dbReference type="Pfam" id="PF00364">
    <property type="entry name" value="Biotin_lipoyl"/>
    <property type="match status" value="2"/>
</dbReference>
<dbReference type="SUPFAM" id="SSF51905">
    <property type="entry name" value="FAD/NAD(P)-binding domain"/>
    <property type="match status" value="1"/>
</dbReference>
<evidence type="ECO:0000259" key="13">
    <source>
        <dbReference type="PROSITE" id="PS50968"/>
    </source>
</evidence>
<evidence type="ECO:0000256" key="7">
    <source>
        <dbReference type="ARBA" id="ARBA00023002"/>
    </source>
</evidence>
<name>A0ABP9MTR1_9GAMM</name>
<dbReference type="InterPro" id="IPR016156">
    <property type="entry name" value="FAD/NAD-linked_Rdtase_dimer_sf"/>
</dbReference>
<dbReference type="Gene3D" id="2.40.50.100">
    <property type="match status" value="2"/>
</dbReference>
<accession>A0ABP9MTR1</accession>